<comment type="subcellular location">
    <subcellularLocation>
        <location evidence="2">Cell projection</location>
        <location evidence="2">Cilium</location>
        <location evidence="2">Flagellum</location>
    </subcellularLocation>
    <subcellularLocation>
        <location evidence="3">Cytoplasm</location>
        <location evidence="3">Cytoskeleton</location>
        <location evidence="3">Microtubule organizing center</location>
        <location evidence="3">Centrosome</location>
    </subcellularLocation>
</comment>
<dbReference type="OrthoDB" id="1431247at2759"/>
<dbReference type="Proteomes" id="UP000574528">
    <property type="component" value="Unassembled WGS sequence"/>
</dbReference>
<keyword evidence="9" id="KW-0969">Cilium</keyword>
<evidence type="ECO:0000256" key="8">
    <source>
        <dbReference type="ARBA" id="ARBA00022871"/>
    </source>
</evidence>
<keyword evidence="14" id="KW-1185">Reference proteome</keyword>
<protein>
    <recommendedName>
        <fullName evidence="4">Outer dense fiber protein 1</fullName>
    </recommendedName>
</protein>
<evidence type="ECO:0000256" key="1">
    <source>
        <dbReference type="ARBA" id="ARBA00001979"/>
    </source>
</evidence>
<gene>
    <name evidence="13" type="primary">Odf1</name>
    <name evidence="13" type="ORF">PSIHAE_R10049</name>
</gene>
<evidence type="ECO:0000256" key="10">
    <source>
        <dbReference type="PROSITE-ProRule" id="PRU00285"/>
    </source>
</evidence>
<organism evidence="13 14">
    <name type="scientific">Psilopogon haemacephalus</name>
    <name type="common">coppersmith barbet</name>
    <dbReference type="NCBI Taxonomy" id="2585815"/>
    <lineage>
        <taxon>Eukaryota</taxon>
        <taxon>Metazoa</taxon>
        <taxon>Chordata</taxon>
        <taxon>Craniata</taxon>
        <taxon>Vertebrata</taxon>
        <taxon>Euteleostomi</taxon>
        <taxon>Archelosauria</taxon>
        <taxon>Archosauria</taxon>
        <taxon>Dinosauria</taxon>
        <taxon>Saurischia</taxon>
        <taxon>Theropoda</taxon>
        <taxon>Coelurosauria</taxon>
        <taxon>Aves</taxon>
        <taxon>Neognathae</taxon>
        <taxon>Neoaves</taxon>
        <taxon>Telluraves</taxon>
        <taxon>Coraciimorphae</taxon>
        <taxon>Piciformes</taxon>
        <taxon>Megalaimidae</taxon>
        <taxon>Psilopogon</taxon>
    </lineage>
</organism>
<proteinExistence type="inferred from homology"/>
<keyword evidence="9" id="KW-0966">Cell projection</keyword>
<dbReference type="GO" id="GO:0099513">
    <property type="term" value="C:polymeric cytoskeletal fiber"/>
    <property type="evidence" value="ECO:0007669"/>
    <property type="project" value="InterPro"/>
</dbReference>
<dbReference type="GO" id="GO:0005813">
    <property type="term" value="C:centrosome"/>
    <property type="evidence" value="ECO:0007669"/>
    <property type="project" value="UniProtKB-SubCell"/>
</dbReference>
<comment type="function">
    <text evidence="1">Component of the outer dense fibers (ODF) of spermatozoa. ODF are filamentous structures located on the outside of the axoneme in the midpiece and principal piece of the mammalian sperm tail and may help to maintain the passive elastic structures and elastic recoil of the sperm tail.</text>
</comment>
<keyword evidence="6" id="KW-0221">Differentiation</keyword>
<evidence type="ECO:0000313" key="13">
    <source>
        <dbReference type="EMBL" id="NXG45696.1"/>
    </source>
</evidence>
<feature type="domain" description="SHSP" evidence="12">
    <location>
        <begin position="1"/>
        <end position="83"/>
    </location>
</feature>
<dbReference type="PROSITE" id="PS01031">
    <property type="entry name" value="SHSP"/>
    <property type="match status" value="1"/>
</dbReference>
<dbReference type="GO" id="GO:0007283">
    <property type="term" value="P:spermatogenesis"/>
    <property type="evidence" value="ECO:0007669"/>
    <property type="project" value="UniProtKB-KW"/>
</dbReference>
<dbReference type="Pfam" id="PF00011">
    <property type="entry name" value="HSP20"/>
    <property type="match status" value="1"/>
</dbReference>
<evidence type="ECO:0000256" key="9">
    <source>
        <dbReference type="ARBA" id="ARBA00023069"/>
    </source>
</evidence>
<sequence>SIQRRLNRMLQPTCDHKLLALVDLKDFDPKQVTVSVKGGMVKVSAEQEEEHSSSRGKEYSYKHFTKEISLPQGICEDQVTYWM</sequence>
<dbReference type="GO" id="GO:0031514">
    <property type="term" value="C:motile cilium"/>
    <property type="evidence" value="ECO:0007669"/>
    <property type="project" value="UniProtKB-SubCell"/>
</dbReference>
<evidence type="ECO:0000256" key="2">
    <source>
        <dbReference type="ARBA" id="ARBA00004230"/>
    </source>
</evidence>
<evidence type="ECO:0000256" key="7">
    <source>
        <dbReference type="ARBA" id="ARBA00022846"/>
    </source>
</evidence>
<dbReference type="InterPro" id="IPR037389">
    <property type="entry name" value="ODFP"/>
</dbReference>
<name>A0A7K9BZY2_9PICI</name>
<keyword evidence="8" id="KW-0744">Spermatogenesis</keyword>
<evidence type="ECO:0000256" key="5">
    <source>
        <dbReference type="ARBA" id="ARBA00022473"/>
    </source>
</evidence>
<dbReference type="SUPFAM" id="SSF49764">
    <property type="entry name" value="HSP20-like chaperones"/>
    <property type="match status" value="1"/>
</dbReference>
<evidence type="ECO:0000313" key="14">
    <source>
        <dbReference type="Proteomes" id="UP000574528"/>
    </source>
</evidence>
<evidence type="ECO:0000256" key="6">
    <source>
        <dbReference type="ARBA" id="ARBA00022782"/>
    </source>
</evidence>
<feature type="non-terminal residue" evidence="13">
    <location>
        <position position="1"/>
    </location>
</feature>
<dbReference type="PANTHER" id="PTHR17125:SF2">
    <property type="entry name" value="OUTER DENSE FIBER PROTEIN 1"/>
    <property type="match status" value="1"/>
</dbReference>
<dbReference type="InterPro" id="IPR008978">
    <property type="entry name" value="HSP20-like_chaperone"/>
</dbReference>
<accession>A0A7K9BZY2</accession>
<dbReference type="EMBL" id="VWZI01009333">
    <property type="protein sequence ID" value="NXG45696.1"/>
    <property type="molecule type" value="Genomic_DNA"/>
</dbReference>
<evidence type="ECO:0000256" key="11">
    <source>
        <dbReference type="RuleBase" id="RU003616"/>
    </source>
</evidence>
<evidence type="ECO:0000259" key="12">
    <source>
        <dbReference type="PROSITE" id="PS01031"/>
    </source>
</evidence>
<dbReference type="GO" id="GO:0030154">
    <property type="term" value="P:cell differentiation"/>
    <property type="evidence" value="ECO:0007669"/>
    <property type="project" value="UniProtKB-KW"/>
</dbReference>
<dbReference type="InterPro" id="IPR002068">
    <property type="entry name" value="A-crystallin/Hsp20_dom"/>
</dbReference>
<comment type="caution">
    <text evidence="13">The sequence shown here is derived from an EMBL/GenBank/DDBJ whole genome shotgun (WGS) entry which is preliminary data.</text>
</comment>
<feature type="non-terminal residue" evidence="13">
    <location>
        <position position="83"/>
    </location>
</feature>
<reference evidence="13 14" key="1">
    <citation type="submission" date="2019-09" db="EMBL/GenBank/DDBJ databases">
        <title>Bird 10,000 Genomes (B10K) Project - Family phase.</title>
        <authorList>
            <person name="Zhang G."/>
        </authorList>
    </citation>
    <scope>NUCLEOTIDE SEQUENCE [LARGE SCALE GENOMIC DNA]</scope>
    <source>
        <strain evidence="13">B10K-DU-001-24</strain>
        <tissue evidence="13">Muscle</tissue>
    </source>
</reference>
<evidence type="ECO:0000256" key="3">
    <source>
        <dbReference type="ARBA" id="ARBA00004300"/>
    </source>
</evidence>
<dbReference type="PANTHER" id="PTHR17125">
    <property type="entry name" value="OUTER DENSE FIBER PROTEIN 1"/>
    <property type="match status" value="1"/>
</dbReference>
<comment type="similarity">
    <text evidence="10 11">Belongs to the small heat shock protein (HSP20) family.</text>
</comment>
<keyword evidence="7" id="KW-0282">Flagellum</keyword>
<dbReference type="Gene3D" id="2.60.40.790">
    <property type="match status" value="1"/>
</dbReference>
<evidence type="ECO:0000256" key="4">
    <source>
        <dbReference type="ARBA" id="ARBA00019020"/>
    </source>
</evidence>
<dbReference type="AlphaFoldDB" id="A0A7K9BZY2"/>
<keyword evidence="5" id="KW-0217">Developmental protein</keyword>